<accession>A0ABS1UB13</accession>
<proteinExistence type="predicted"/>
<evidence type="ECO:0000313" key="1">
    <source>
        <dbReference type="EMBL" id="MBL6081875.1"/>
    </source>
</evidence>
<sequence>MPGSETDTSAYEKQLAIVLDLKDLGVLRSEGLAYEAPGFCQDFVQVLTAERELAKLREHPLPPDHLLGVSHVGWRLLAWA</sequence>
<protein>
    <submittedName>
        <fullName evidence="1">Uncharacterized protein</fullName>
    </submittedName>
</protein>
<evidence type="ECO:0000313" key="2">
    <source>
        <dbReference type="Proteomes" id="UP000660885"/>
    </source>
</evidence>
<organism evidence="1 2">
    <name type="scientific">Belnapia arida</name>
    <dbReference type="NCBI Taxonomy" id="2804533"/>
    <lineage>
        <taxon>Bacteria</taxon>
        <taxon>Pseudomonadati</taxon>
        <taxon>Pseudomonadota</taxon>
        <taxon>Alphaproteobacteria</taxon>
        <taxon>Acetobacterales</taxon>
        <taxon>Roseomonadaceae</taxon>
        <taxon>Belnapia</taxon>
    </lineage>
</organism>
<dbReference type="EMBL" id="JAETWB010000039">
    <property type="protein sequence ID" value="MBL6081875.1"/>
    <property type="molecule type" value="Genomic_DNA"/>
</dbReference>
<dbReference type="RefSeq" id="WP_202835087.1">
    <property type="nucleotide sequence ID" value="NZ_JAETWB010000039.1"/>
</dbReference>
<gene>
    <name evidence="1" type="ORF">JMJ56_28215</name>
</gene>
<name>A0ABS1UB13_9PROT</name>
<comment type="caution">
    <text evidence="1">The sequence shown here is derived from an EMBL/GenBank/DDBJ whole genome shotgun (WGS) entry which is preliminary data.</text>
</comment>
<keyword evidence="2" id="KW-1185">Reference proteome</keyword>
<reference evidence="1 2" key="1">
    <citation type="submission" date="2021-01" db="EMBL/GenBank/DDBJ databases">
        <title>Belnapia mucosa sp. nov. and Belnapia arida sp. nov., isolated from the Tabernas Desert (Almeria, Spain).</title>
        <authorList>
            <person name="Molina-Menor E."/>
            <person name="Vidal-Verdu A."/>
            <person name="Calonge A."/>
            <person name="Satari L."/>
            <person name="Pereto J."/>
            <person name="Porcar M."/>
        </authorList>
    </citation>
    <scope>NUCLEOTIDE SEQUENCE [LARGE SCALE GENOMIC DNA]</scope>
    <source>
        <strain evidence="1 2">T18</strain>
    </source>
</reference>
<dbReference type="Proteomes" id="UP000660885">
    <property type="component" value="Unassembled WGS sequence"/>
</dbReference>